<name>A0A381QR28_9ZZZZ</name>
<keyword evidence="4" id="KW-0804">Transcription</keyword>
<dbReference type="InterPro" id="IPR036271">
    <property type="entry name" value="Tet_transcr_reg_TetR-rel_C_sf"/>
</dbReference>
<keyword evidence="2" id="KW-0805">Transcription regulation</keyword>
<evidence type="ECO:0000256" key="1">
    <source>
        <dbReference type="ARBA" id="ARBA00022491"/>
    </source>
</evidence>
<evidence type="ECO:0000313" key="6">
    <source>
        <dbReference type="EMBL" id="SUZ80317.1"/>
    </source>
</evidence>
<dbReference type="GO" id="GO:0003700">
    <property type="term" value="F:DNA-binding transcription factor activity"/>
    <property type="evidence" value="ECO:0007669"/>
    <property type="project" value="TreeGrafter"/>
</dbReference>
<gene>
    <name evidence="6" type="ORF">METZ01_LOCUS33171</name>
</gene>
<protein>
    <recommendedName>
        <fullName evidence="5">HTH tetR-type domain-containing protein</fullName>
    </recommendedName>
</protein>
<dbReference type="SUPFAM" id="SSF46689">
    <property type="entry name" value="Homeodomain-like"/>
    <property type="match status" value="1"/>
</dbReference>
<evidence type="ECO:0000256" key="4">
    <source>
        <dbReference type="ARBA" id="ARBA00023163"/>
    </source>
</evidence>
<sequence>MRPVEKSQEPGPAVEKRRIQILEATCTVMRKQGIAATRVGDVAKCLGISTGLVHYHFDTKDELLAAAFRHAAEKELEALRLLVNTDGTPRELLDIVVDNFFPASGFPSWRLWIEGWAVALRSESFRRTVMELDEAWIEVLADTLTDGVASGDFACVNPRDSAWRLACLIEGLAIQQVAHGGVINDVETRRLVADAVEAEIG</sequence>
<dbReference type="PRINTS" id="PR00455">
    <property type="entry name" value="HTHTETR"/>
</dbReference>
<dbReference type="PROSITE" id="PS50977">
    <property type="entry name" value="HTH_TETR_2"/>
    <property type="match status" value="1"/>
</dbReference>
<dbReference type="GO" id="GO:0000976">
    <property type="term" value="F:transcription cis-regulatory region binding"/>
    <property type="evidence" value="ECO:0007669"/>
    <property type="project" value="TreeGrafter"/>
</dbReference>
<proteinExistence type="predicted"/>
<accession>A0A381QR28</accession>
<dbReference type="Pfam" id="PF13977">
    <property type="entry name" value="TetR_C_6"/>
    <property type="match status" value="1"/>
</dbReference>
<feature type="domain" description="HTH tetR-type" evidence="5">
    <location>
        <begin position="15"/>
        <end position="75"/>
    </location>
</feature>
<dbReference type="InterPro" id="IPR039538">
    <property type="entry name" value="BetI_C"/>
</dbReference>
<dbReference type="SUPFAM" id="SSF48498">
    <property type="entry name" value="Tetracyclin repressor-like, C-terminal domain"/>
    <property type="match status" value="1"/>
</dbReference>
<evidence type="ECO:0000256" key="2">
    <source>
        <dbReference type="ARBA" id="ARBA00023015"/>
    </source>
</evidence>
<evidence type="ECO:0000259" key="5">
    <source>
        <dbReference type="PROSITE" id="PS50977"/>
    </source>
</evidence>
<dbReference type="Gene3D" id="1.10.357.10">
    <property type="entry name" value="Tetracycline Repressor, domain 2"/>
    <property type="match status" value="1"/>
</dbReference>
<dbReference type="Pfam" id="PF00440">
    <property type="entry name" value="TetR_N"/>
    <property type="match status" value="1"/>
</dbReference>
<dbReference type="EMBL" id="UINC01001422">
    <property type="protein sequence ID" value="SUZ80317.1"/>
    <property type="molecule type" value="Genomic_DNA"/>
</dbReference>
<dbReference type="InterPro" id="IPR001647">
    <property type="entry name" value="HTH_TetR"/>
</dbReference>
<organism evidence="6">
    <name type="scientific">marine metagenome</name>
    <dbReference type="NCBI Taxonomy" id="408172"/>
    <lineage>
        <taxon>unclassified sequences</taxon>
        <taxon>metagenomes</taxon>
        <taxon>ecological metagenomes</taxon>
    </lineage>
</organism>
<dbReference type="InterPro" id="IPR050109">
    <property type="entry name" value="HTH-type_TetR-like_transc_reg"/>
</dbReference>
<dbReference type="PANTHER" id="PTHR30055:SF200">
    <property type="entry name" value="HTH-TYPE TRANSCRIPTIONAL REPRESSOR BDCR"/>
    <property type="match status" value="1"/>
</dbReference>
<keyword evidence="3" id="KW-0238">DNA-binding</keyword>
<reference evidence="6" key="1">
    <citation type="submission" date="2018-05" db="EMBL/GenBank/DDBJ databases">
        <authorList>
            <person name="Lanie J.A."/>
            <person name="Ng W.-L."/>
            <person name="Kazmierczak K.M."/>
            <person name="Andrzejewski T.M."/>
            <person name="Davidsen T.M."/>
            <person name="Wayne K.J."/>
            <person name="Tettelin H."/>
            <person name="Glass J.I."/>
            <person name="Rusch D."/>
            <person name="Podicherti R."/>
            <person name="Tsui H.-C.T."/>
            <person name="Winkler M.E."/>
        </authorList>
    </citation>
    <scope>NUCLEOTIDE SEQUENCE</scope>
</reference>
<dbReference type="AlphaFoldDB" id="A0A381QR28"/>
<dbReference type="PANTHER" id="PTHR30055">
    <property type="entry name" value="HTH-TYPE TRANSCRIPTIONAL REGULATOR RUTR"/>
    <property type="match status" value="1"/>
</dbReference>
<dbReference type="InterPro" id="IPR009057">
    <property type="entry name" value="Homeodomain-like_sf"/>
</dbReference>
<keyword evidence="1" id="KW-0678">Repressor</keyword>
<evidence type="ECO:0000256" key="3">
    <source>
        <dbReference type="ARBA" id="ARBA00023125"/>
    </source>
</evidence>